<dbReference type="Proteomes" id="UP000094056">
    <property type="component" value="Unassembled WGS sequence"/>
</dbReference>
<dbReference type="AlphaFoldDB" id="A0A1E3X6V0"/>
<protein>
    <recommendedName>
        <fullName evidence="3">DUF3179 domain-containing protein</fullName>
    </recommendedName>
</protein>
<comment type="caution">
    <text evidence="1">The sequence shown here is derived from an EMBL/GenBank/DDBJ whole genome shotgun (WGS) entry which is preliminary data.</text>
</comment>
<evidence type="ECO:0000313" key="1">
    <source>
        <dbReference type="EMBL" id="ODS31358.1"/>
    </source>
</evidence>
<evidence type="ECO:0008006" key="3">
    <source>
        <dbReference type="Google" id="ProtNLM"/>
    </source>
</evidence>
<gene>
    <name evidence="1" type="ORF">SCARUB_03525</name>
</gene>
<sequence>MLIKKWGHILFVYYLPIFKTTFRFLRKRDITKHLLCAETNGMCPHFYVFLVLCSLVPEANLCWASTAILQKKDEIRYVLPRDGIPAIKSPEFVPASEAGLDDNEPVIGITINGESRAYSVYLLNHHEIVNDKIGDEAFAVTWCPLANLAVVYGREIDGNEYTFGVSGKLLKNTLVMFDYETDSLWPIVYGEAIDGKLSGMKLNNIPGSQKMPWGEWKALHPETLVLSYQGTKTIGYDAYKNYHGSERTGIHPVKNVDNRLRAKTNIIGIEVNDKYKAYPFSLFNNTKIITDEFHGLNLLVYRNNKTGTIMVYDRKIDGSVIDFEKNMDNATDNVTNTTWDLEGGIGIDGSMKGKTLRPVNFLAVYWFVWADYHPETEVFY</sequence>
<dbReference type="EMBL" id="MAYW01000124">
    <property type="protein sequence ID" value="ODS31358.1"/>
    <property type="molecule type" value="Genomic_DNA"/>
</dbReference>
<dbReference type="Pfam" id="PF11376">
    <property type="entry name" value="DUF3179"/>
    <property type="match status" value="1"/>
</dbReference>
<reference evidence="1 2" key="1">
    <citation type="submission" date="2016-07" db="EMBL/GenBank/DDBJ databases">
        <title>Draft genome of Scalindua rubra, obtained from a brine-seawater interface in the Red Sea, sheds light on salt adaptation in anammox bacteria.</title>
        <authorList>
            <person name="Speth D.R."/>
            <person name="Lagkouvardos I."/>
            <person name="Wang Y."/>
            <person name="Qian P.-Y."/>
            <person name="Dutilh B.E."/>
            <person name="Jetten M.S."/>
        </authorList>
    </citation>
    <scope>NUCLEOTIDE SEQUENCE [LARGE SCALE GENOMIC DNA]</scope>
    <source>
        <strain evidence="1">BSI-1</strain>
    </source>
</reference>
<accession>A0A1E3X6V0</accession>
<evidence type="ECO:0000313" key="2">
    <source>
        <dbReference type="Proteomes" id="UP000094056"/>
    </source>
</evidence>
<proteinExistence type="predicted"/>
<dbReference type="InterPro" id="IPR021516">
    <property type="entry name" value="DUF3179"/>
</dbReference>
<name>A0A1E3X6V0_9BACT</name>
<organism evidence="1 2">
    <name type="scientific">Candidatus Scalindua rubra</name>
    <dbReference type="NCBI Taxonomy" id="1872076"/>
    <lineage>
        <taxon>Bacteria</taxon>
        <taxon>Pseudomonadati</taxon>
        <taxon>Planctomycetota</taxon>
        <taxon>Candidatus Brocadiia</taxon>
        <taxon>Candidatus Brocadiales</taxon>
        <taxon>Candidatus Scalinduaceae</taxon>
        <taxon>Candidatus Scalindua</taxon>
    </lineage>
</organism>